<proteinExistence type="evidence at transcript level"/>
<accession>T2M4G9</accession>
<keyword evidence="3" id="KW-0847">Vitamin C</keyword>
<dbReference type="GO" id="GO:0004656">
    <property type="term" value="F:procollagen-proline 4-dioxygenase activity"/>
    <property type="evidence" value="ECO:0007669"/>
    <property type="project" value="TreeGrafter"/>
</dbReference>
<dbReference type="InterPro" id="IPR044862">
    <property type="entry name" value="Pro_4_hyd_alph_FE2OG_OXY"/>
</dbReference>
<feature type="non-terminal residue" evidence="8">
    <location>
        <position position="1"/>
    </location>
</feature>
<dbReference type="EMBL" id="HAAD01000724">
    <property type="protein sequence ID" value="CDG66956.1"/>
    <property type="molecule type" value="mRNA"/>
</dbReference>
<keyword evidence="5" id="KW-0560">Oxidoreductase</keyword>
<dbReference type="PROSITE" id="PS51471">
    <property type="entry name" value="FE2OG_OXY"/>
    <property type="match status" value="1"/>
</dbReference>
<dbReference type="AlphaFoldDB" id="T2M4G9"/>
<evidence type="ECO:0000256" key="3">
    <source>
        <dbReference type="ARBA" id="ARBA00022896"/>
    </source>
</evidence>
<reference evidence="8" key="1">
    <citation type="journal article" date="2013" name="Genome Biol. Evol.">
        <title>Punctuated emergences of genetic and phenotypic innovations in eumetazoan, bilaterian, euteleostome, and hominidae ancestors.</title>
        <authorList>
            <person name="Wenger Y."/>
            <person name="Galliot B."/>
        </authorList>
    </citation>
    <scope>NUCLEOTIDE SEQUENCE</scope>
    <source>
        <tissue evidence="8">Whole animals</tissue>
    </source>
</reference>
<dbReference type="Gene3D" id="2.60.120.620">
    <property type="entry name" value="q2cbj1_9rhob like domain"/>
    <property type="match status" value="1"/>
</dbReference>
<keyword evidence="8" id="KW-0812">Transmembrane</keyword>
<evidence type="ECO:0000313" key="8">
    <source>
        <dbReference type="EMBL" id="CDG66956.1"/>
    </source>
</evidence>
<dbReference type="InterPro" id="IPR005123">
    <property type="entry name" value="Oxoglu/Fe-dep_dioxygenase_dom"/>
</dbReference>
<dbReference type="Gene3D" id="1.20.120.20">
    <property type="entry name" value="Apolipoprotein"/>
    <property type="match status" value="1"/>
</dbReference>
<dbReference type="InterPro" id="IPR011992">
    <property type="entry name" value="EF-hand-dom_pair"/>
</dbReference>
<comment type="cofactor">
    <cofactor evidence="1">
        <name>L-ascorbate</name>
        <dbReference type="ChEBI" id="CHEBI:38290"/>
    </cofactor>
</comment>
<keyword evidence="8" id="KW-0472">Membrane</keyword>
<evidence type="ECO:0000259" key="7">
    <source>
        <dbReference type="PROSITE" id="PS51471"/>
    </source>
</evidence>
<dbReference type="GO" id="GO:0005783">
    <property type="term" value="C:endoplasmic reticulum"/>
    <property type="evidence" value="ECO:0007669"/>
    <property type="project" value="TreeGrafter"/>
</dbReference>
<dbReference type="InterPro" id="IPR045054">
    <property type="entry name" value="P4HA-like"/>
</dbReference>
<evidence type="ECO:0000256" key="6">
    <source>
        <dbReference type="ARBA" id="ARBA00023004"/>
    </source>
</evidence>
<dbReference type="SMART" id="SM00702">
    <property type="entry name" value="P4Hc"/>
    <property type="match status" value="1"/>
</dbReference>
<keyword evidence="4" id="KW-0223">Dioxygenase</keyword>
<evidence type="ECO:0000256" key="4">
    <source>
        <dbReference type="ARBA" id="ARBA00022964"/>
    </source>
</evidence>
<dbReference type="InterPro" id="IPR006620">
    <property type="entry name" value="Pro_4_hyd_alph"/>
</dbReference>
<dbReference type="SUPFAM" id="SSF47473">
    <property type="entry name" value="EF-hand"/>
    <property type="match status" value="1"/>
</dbReference>
<name>T2M4G9_HYDVU</name>
<dbReference type="Pfam" id="PF13640">
    <property type="entry name" value="2OG-FeII_Oxy_3"/>
    <property type="match status" value="1"/>
</dbReference>
<dbReference type="OrthoDB" id="420380at2759"/>
<organism evidence="8">
    <name type="scientific">Hydra vulgaris</name>
    <name type="common">Hydra</name>
    <name type="synonym">Hydra attenuata</name>
    <dbReference type="NCBI Taxonomy" id="6087"/>
    <lineage>
        <taxon>Eukaryota</taxon>
        <taxon>Metazoa</taxon>
        <taxon>Cnidaria</taxon>
        <taxon>Hydrozoa</taxon>
        <taxon>Hydroidolina</taxon>
        <taxon>Anthoathecata</taxon>
        <taxon>Aplanulata</taxon>
        <taxon>Hydridae</taxon>
        <taxon>Hydra</taxon>
    </lineage>
</organism>
<feature type="domain" description="Fe2OG dioxygenase" evidence="7">
    <location>
        <begin position="363"/>
        <end position="513"/>
    </location>
</feature>
<protein>
    <submittedName>
        <fullName evidence="8">Transmembrane prolyl 4-hydroxylase</fullName>
    </submittedName>
</protein>
<evidence type="ECO:0000256" key="5">
    <source>
        <dbReference type="ARBA" id="ARBA00023002"/>
    </source>
</evidence>
<dbReference type="PANTHER" id="PTHR10869">
    <property type="entry name" value="PROLYL 4-HYDROXYLASE ALPHA SUBUNIT"/>
    <property type="match status" value="1"/>
</dbReference>
<gene>
    <name evidence="8" type="primary">P4HTM</name>
</gene>
<dbReference type="GO" id="GO:0005506">
    <property type="term" value="F:iron ion binding"/>
    <property type="evidence" value="ECO:0007669"/>
    <property type="project" value="InterPro"/>
</dbReference>
<dbReference type="GO" id="GO:0031418">
    <property type="term" value="F:L-ascorbic acid binding"/>
    <property type="evidence" value="ECO:0007669"/>
    <property type="project" value="UniProtKB-KW"/>
</dbReference>
<sequence>MVLQNLAARWPLDLGAYCEMTVNDVNNSCEMTVNNVNNSSEMTVNDVNNSCEMTVNDVNNSCEMTVNDVNNSCEMTVNDVNNSCEMTVNESYTKNSVMNVPLFLVLLVICSTTCNKYTKEERCSKNQSDGVCEKASEFEEDDDEPFFYEIDEKLAGREKLFKWDPIRKGYEREIDLGGGEVVKMVTQAIKPTVFIIDNFLTMEECDYIIDKSLHFGLSSSGLHVDDKIKLSKEYTYGQATNSFGNWLQWDLNGDSVVSKNEVITMAQRQLKLYLNSTDVDEIFAVLKMTELDDGLITIDEFEKMNTAGIAEYMKDLREQHPRFRDRFSDQIWLKQDDMSDSVMKRLREKVTKLTNLPAYIIAGGEPLQVVRYKPFGHYHAHFDAQSRSEYPDYPCCHLDLASQPFKCRLCRFITVLYYLNDVEEGGETAFPVADKENYSHDEFKKRKNGDLYNLSEHCYNASLVVKSKKGRAVFWYNHHLEDGWLGEMDWYSLHGGCDIRKGIKWIANNWIVGPPREVAHMDSLYYLLNTPEAH</sequence>
<dbReference type="PANTHER" id="PTHR10869:SF246">
    <property type="entry name" value="TRANSMEMBRANE PROLYL 4-HYDROXYLASE"/>
    <property type="match status" value="1"/>
</dbReference>
<evidence type="ECO:0000256" key="1">
    <source>
        <dbReference type="ARBA" id="ARBA00001961"/>
    </source>
</evidence>
<keyword evidence="6" id="KW-0408">Iron</keyword>
<evidence type="ECO:0000256" key="2">
    <source>
        <dbReference type="ARBA" id="ARBA00022723"/>
    </source>
</evidence>
<keyword evidence="2" id="KW-0479">Metal-binding</keyword>